<proteinExistence type="predicted"/>
<evidence type="ECO:0000313" key="1">
    <source>
        <dbReference type="EMBL" id="GGR40284.1"/>
    </source>
</evidence>
<organism evidence="1 2">
    <name type="scientific">Deinococcus ruber</name>
    <dbReference type="NCBI Taxonomy" id="1848197"/>
    <lineage>
        <taxon>Bacteria</taxon>
        <taxon>Thermotogati</taxon>
        <taxon>Deinococcota</taxon>
        <taxon>Deinococci</taxon>
        <taxon>Deinococcales</taxon>
        <taxon>Deinococcaceae</taxon>
        <taxon>Deinococcus</taxon>
    </lineage>
</organism>
<keyword evidence="2" id="KW-1185">Reference proteome</keyword>
<dbReference type="EMBL" id="BMQL01000103">
    <property type="protein sequence ID" value="GGR40284.1"/>
    <property type="molecule type" value="Genomic_DNA"/>
</dbReference>
<name>A0A918FIM3_9DEIO</name>
<comment type="caution">
    <text evidence="1">The sequence shown here is derived from an EMBL/GenBank/DDBJ whole genome shotgun (WGS) entry which is preliminary data.</text>
</comment>
<gene>
    <name evidence="1" type="ORF">GCM10008957_56030</name>
</gene>
<sequence>MQKSFEKEIALERLRIDEAIELLDFEAYFKLIGEKYNLDTNYIGDRLISEGFILHDGGKYSVTNYGAILFAKNLSNFPKISRKKIRIITYRDTGKFETLKERELDKGYAAGFIDIINYVSDQLPRNEQIGRAARIDVSIYPELSLRN</sequence>
<protein>
    <submittedName>
        <fullName evidence="1">Uncharacterized protein</fullName>
    </submittedName>
</protein>
<dbReference type="RefSeq" id="WP_189093815.1">
    <property type="nucleotide sequence ID" value="NZ_BMQL01000103.1"/>
</dbReference>
<dbReference type="AlphaFoldDB" id="A0A918FIM3"/>
<reference evidence="1" key="1">
    <citation type="journal article" date="2014" name="Int. J. Syst. Evol. Microbiol.">
        <title>Complete genome sequence of Corynebacterium casei LMG S-19264T (=DSM 44701T), isolated from a smear-ripened cheese.</title>
        <authorList>
            <consortium name="US DOE Joint Genome Institute (JGI-PGF)"/>
            <person name="Walter F."/>
            <person name="Albersmeier A."/>
            <person name="Kalinowski J."/>
            <person name="Ruckert C."/>
        </authorList>
    </citation>
    <scope>NUCLEOTIDE SEQUENCE</scope>
    <source>
        <strain evidence="1">JCM 31311</strain>
    </source>
</reference>
<evidence type="ECO:0000313" key="2">
    <source>
        <dbReference type="Proteomes" id="UP000603865"/>
    </source>
</evidence>
<dbReference type="Proteomes" id="UP000603865">
    <property type="component" value="Unassembled WGS sequence"/>
</dbReference>
<reference evidence="1" key="2">
    <citation type="submission" date="2020-09" db="EMBL/GenBank/DDBJ databases">
        <authorList>
            <person name="Sun Q."/>
            <person name="Ohkuma M."/>
        </authorList>
    </citation>
    <scope>NUCLEOTIDE SEQUENCE</scope>
    <source>
        <strain evidence="1">JCM 31311</strain>
    </source>
</reference>
<accession>A0A918FIM3</accession>